<dbReference type="OrthoDB" id="2020995at2759"/>
<keyword evidence="3" id="KW-0238">DNA-binding</keyword>
<feature type="coiled-coil region" evidence="6">
    <location>
        <begin position="99"/>
        <end position="133"/>
    </location>
</feature>
<keyword evidence="10" id="KW-1185">Reference proteome</keyword>
<evidence type="ECO:0000256" key="6">
    <source>
        <dbReference type="SAM" id="Coils"/>
    </source>
</evidence>
<dbReference type="GO" id="GO:0003700">
    <property type="term" value="F:DNA-binding transcription factor activity"/>
    <property type="evidence" value="ECO:0007669"/>
    <property type="project" value="InterPro"/>
</dbReference>
<dbReference type="Proteomes" id="UP001085076">
    <property type="component" value="Miscellaneous, Linkage group lg03"/>
</dbReference>
<keyword evidence="5" id="KW-0539">Nucleus</keyword>
<dbReference type="PANTHER" id="PTHR31429:SF59">
    <property type="entry name" value="WRKY TRANSCRIPTION FACTOR 47-RELATED"/>
    <property type="match status" value="1"/>
</dbReference>
<evidence type="ECO:0000256" key="4">
    <source>
        <dbReference type="ARBA" id="ARBA00023163"/>
    </source>
</evidence>
<dbReference type="InterPro" id="IPR044810">
    <property type="entry name" value="WRKY_plant"/>
</dbReference>
<protein>
    <recommendedName>
        <fullName evidence="8">WRKY domain-containing protein</fullName>
    </recommendedName>
</protein>
<dbReference type="AlphaFoldDB" id="A0A9D5CW12"/>
<evidence type="ECO:0000256" key="7">
    <source>
        <dbReference type="SAM" id="MobiDB-lite"/>
    </source>
</evidence>
<dbReference type="EMBL" id="JAGGNH010000003">
    <property type="protein sequence ID" value="KAJ0980032.1"/>
    <property type="molecule type" value="Genomic_DNA"/>
</dbReference>
<keyword evidence="2" id="KW-0805">Transcription regulation</keyword>
<keyword evidence="4" id="KW-0804">Transcription</keyword>
<dbReference type="Gene3D" id="2.20.25.80">
    <property type="entry name" value="WRKY domain"/>
    <property type="match status" value="1"/>
</dbReference>
<name>A0A9D5CW12_9LILI</name>
<dbReference type="Pfam" id="PF03106">
    <property type="entry name" value="WRKY"/>
    <property type="match status" value="1"/>
</dbReference>
<evidence type="ECO:0000313" key="9">
    <source>
        <dbReference type="EMBL" id="KAJ0980032.1"/>
    </source>
</evidence>
<accession>A0A9D5CW12</accession>
<dbReference type="InterPro" id="IPR003657">
    <property type="entry name" value="WRKY_dom"/>
</dbReference>
<evidence type="ECO:0000256" key="2">
    <source>
        <dbReference type="ARBA" id="ARBA00023015"/>
    </source>
</evidence>
<keyword evidence="6" id="KW-0175">Coiled coil</keyword>
<dbReference type="InterPro" id="IPR036576">
    <property type="entry name" value="WRKY_dom_sf"/>
</dbReference>
<evidence type="ECO:0000256" key="3">
    <source>
        <dbReference type="ARBA" id="ARBA00023125"/>
    </source>
</evidence>
<gene>
    <name evidence="9" type="ORF">J5N97_015506</name>
</gene>
<feature type="domain" description="WRKY" evidence="8">
    <location>
        <begin position="213"/>
        <end position="279"/>
    </location>
</feature>
<reference evidence="9" key="2">
    <citation type="journal article" date="2022" name="Hortic Res">
        <title>The genome of Dioscorea zingiberensis sheds light on the biosynthesis, origin and evolution of the medicinally important diosgenin saponins.</title>
        <authorList>
            <person name="Li Y."/>
            <person name="Tan C."/>
            <person name="Li Z."/>
            <person name="Guo J."/>
            <person name="Li S."/>
            <person name="Chen X."/>
            <person name="Wang C."/>
            <person name="Dai X."/>
            <person name="Yang H."/>
            <person name="Song W."/>
            <person name="Hou L."/>
            <person name="Xu J."/>
            <person name="Tong Z."/>
            <person name="Xu A."/>
            <person name="Yuan X."/>
            <person name="Wang W."/>
            <person name="Yang Q."/>
            <person name="Chen L."/>
            <person name="Sun Z."/>
            <person name="Wang K."/>
            <person name="Pan B."/>
            <person name="Chen J."/>
            <person name="Bao Y."/>
            <person name="Liu F."/>
            <person name="Qi X."/>
            <person name="Gang D.R."/>
            <person name="Wen J."/>
            <person name="Li J."/>
        </authorList>
    </citation>
    <scope>NUCLEOTIDE SEQUENCE</scope>
    <source>
        <strain evidence="9">Dzin_1.0</strain>
    </source>
</reference>
<dbReference type="PROSITE" id="PS50811">
    <property type="entry name" value="WRKY"/>
    <property type="match status" value="1"/>
</dbReference>
<dbReference type="SMART" id="SM00774">
    <property type="entry name" value="WRKY"/>
    <property type="match status" value="1"/>
</dbReference>
<dbReference type="GO" id="GO:0043565">
    <property type="term" value="F:sequence-specific DNA binding"/>
    <property type="evidence" value="ECO:0007669"/>
    <property type="project" value="InterPro"/>
</dbReference>
<dbReference type="FunFam" id="2.20.25.80:FF:000002">
    <property type="entry name" value="probable WRKY transcription factor 31"/>
    <property type="match status" value="1"/>
</dbReference>
<comment type="subcellular location">
    <subcellularLocation>
        <location evidence="1">Nucleus</location>
    </subcellularLocation>
</comment>
<proteinExistence type="predicted"/>
<dbReference type="SUPFAM" id="SSF118290">
    <property type="entry name" value="WRKY DNA-binding domain"/>
    <property type="match status" value="1"/>
</dbReference>
<evidence type="ECO:0000256" key="1">
    <source>
        <dbReference type="ARBA" id="ARBA00004123"/>
    </source>
</evidence>
<evidence type="ECO:0000313" key="10">
    <source>
        <dbReference type="Proteomes" id="UP001085076"/>
    </source>
</evidence>
<dbReference type="GO" id="GO:0005634">
    <property type="term" value="C:nucleus"/>
    <property type="evidence" value="ECO:0007669"/>
    <property type="project" value="UniProtKB-SubCell"/>
</dbReference>
<feature type="region of interest" description="Disordered" evidence="7">
    <location>
        <begin position="176"/>
        <end position="205"/>
    </location>
</feature>
<comment type="caution">
    <text evidence="9">The sequence shown here is derived from an EMBL/GenBank/DDBJ whole genome shotgun (WGS) entry which is preliminary data.</text>
</comment>
<evidence type="ECO:0000256" key="5">
    <source>
        <dbReference type="ARBA" id="ARBA00023242"/>
    </source>
</evidence>
<evidence type="ECO:0000259" key="8">
    <source>
        <dbReference type="PROSITE" id="PS50811"/>
    </source>
</evidence>
<sequence length="407" mass="44932">MALLDTGDVVSRHGIGHTCLQPCGHVEEIEVLDFFSECCTKRDEANETLPDIDHHRVLLHGDSSINTELHLLTKNSCDNQHVSVEEKNSNKLILLQAEVERVGNQNRKLRSMLDELMKNYDALQNQLLLVKQRKSHEVFEHGQKNDMINEGPWPVPSDDHEDEEQGMVPINKRQQYPSESQYWGTSKRPLDDSKQASPLAWPQKARVSVRARSKAPMISDGCQWRKYGQKTAKGNPCPRAYYRCIMASTCPVRKQVQRCAEDKSILLTTYVGKHNHPLPPAAVLMANTTSAAAGMLLTGSTTSKASDSLFQSTIPTNYVPTLSAWSPFPKVTLDLTQPSSGSGMQLQRSQTNGLPMPTDIPDEQATVVKDGANAEMAAHQSFTCALAASIKSIMDAPPSTNFAANGN</sequence>
<organism evidence="9 10">
    <name type="scientific">Dioscorea zingiberensis</name>
    <dbReference type="NCBI Taxonomy" id="325984"/>
    <lineage>
        <taxon>Eukaryota</taxon>
        <taxon>Viridiplantae</taxon>
        <taxon>Streptophyta</taxon>
        <taxon>Embryophyta</taxon>
        <taxon>Tracheophyta</taxon>
        <taxon>Spermatophyta</taxon>
        <taxon>Magnoliopsida</taxon>
        <taxon>Liliopsida</taxon>
        <taxon>Dioscoreales</taxon>
        <taxon>Dioscoreaceae</taxon>
        <taxon>Dioscorea</taxon>
    </lineage>
</organism>
<dbReference type="PANTHER" id="PTHR31429">
    <property type="entry name" value="WRKY TRANSCRIPTION FACTOR 36-RELATED"/>
    <property type="match status" value="1"/>
</dbReference>
<reference evidence="9" key="1">
    <citation type="submission" date="2021-03" db="EMBL/GenBank/DDBJ databases">
        <authorList>
            <person name="Li Z."/>
            <person name="Yang C."/>
        </authorList>
    </citation>
    <scope>NUCLEOTIDE SEQUENCE</scope>
    <source>
        <strain evidence="9">Dzin_1.0</strain>
        <tissue evidence="9">Leaf</tissue>
    </source>
</reference>